<feature type="transmembrane region" description="Helical" evidence="1">
    <location>
        <begin position="144"/>
        <end position="160"/>
    </location>
</feature>
<reference evidence="3 4" key="1">
    <citation type="submission" date="2018-08" db="EMBL/GenBank/DDBJ databases">
        <title>A genome reference for cultivated species of the human gut microbiota.</title>
        <authorList>
            <person name="Zou Y."/>
            <person name="Xue W."/>
            <person name="Luo G."/>
        </authorList>
    </citation>
    <scope>NUCLEOTIDE SEQUENCE [LARGE SCALE GENOMIC DNA]</scope>
    <source>
        <strain evidence="3 4">AF04-15</strain>
    </source>
</reference>
<feature type="transmembrane region" description="Helical" evidence="1">
    <location>
        <begin position="72"/>
        <end position="92"/>
    </location>
</feature>
<keyword evidence="1" id="KW-0472">Membrane</keyword>
<dbReference type="Proteomes" id="UP000283880">
    <property type="component" value="Unassembled WGS sequence"/>
</dbReference>
<comment type="caution">
    <text evidence="3">The sequence shown here is derived from an EMBL/GenBank/DDBJ whole genome shotgun (WGS) entry which is preliminary data.</text>
</comment>
<dbReference type="AlphaFoldDB" id="A0A413F837"/>
<evidence type="ECO:0000259" key="2">
    <source>
        <dbReference type="Pfam" id="PF01970"/>
    </source>
</evidence>
<feature type="transmembrane region" description="Helical" evidence="1">
    <location>
        <begin position="361"/>
        <end position="382"/>
    </location>
</feature>
<dbReference type="PANTHER" id="PTHR35342:SF5">
    <property type="entry name" value="TRICARBOXYLIC TRANSPORT PROTEIN"/>
    <property type="match status" value="1"/>
</dbReference>
<evidence type="ECO:0000256" key="1">
    <source>
        <dbReference type="SAM" id="Phobius"/>
    </source>
</evidence>
<feature type="transmembrane region" description="Helical" evidence="1">
    <location>
        <begin position="15"/>
        <end position="33"/>
    </location>
</feature>
<proteinExistence type="predicted"/>
<gene>
    <name evidence="3" type="ORF">DWV29_25195</name>
</gene>
<feature type="transmembrane region" description="Helical" evidence="1">
    <location>
        <begin position="104"/>
        <end position="132"/>
    </location>
</feature>
<dbReference type="OrthoDB" id="9781349at2"/>
<feature type="transmembrane region" description="Helical" evidence="1">
    <location>
        <begin position="40"/>
        <end position="66"/>
    </location>
</feature>
<feature type="transmembrane region" description="Helical" evidence="1">
    <location>
        <begin position="394"/>
        <end position="412"/>
    </location>
</feature>
<feature type="transmembrane region" description="Helical" evidence="1">
    <location>
        <begin position="478"/>
        <end position="497"/>
    </location>
</feature>
<feature type="transmembrane region" description="Helical" evidence="1">
    <location>
        <begin position="260"/>
        <end position="287"/>
    </location>
</feature>
<accession>A0A413F837</accession>
<feature type="transmembrane region" description="Helical" evidence="1">
    <location>
        <begin position="167"/>
        <end position="188"/>
    </location>
</feature>
<evidence type="ECO:0000313" key="3">
    <source>
        <dbReference type="EMBL" id="RGX22904.1"/>
    </source>
</evidence>
<name>A0A413F837_9FIRM</name>
<dbReference type="EMBL" id="QSBM01000026">
    <property type="protein sequence ID" value="RGX22904.1"/>
    <property type="molecule type" value="Genomic_DNA"/>
</dbReference>
<dbReference type="PANTHER" id="PTHR35342">
    <property type="entry name" value="TRICARBOXYLIC TRANSPORT PROTEIN"/>
    <property type="match status" value="1"/>
</dbReference>
<evidence type="ECO:0000313" key="4">
    <source>
        <dbReference type="Proteomes" id="UP000283880"/>
    </source>
</evidence>
<organism evidence="3 4">
    <name type="scientific">Enterocloster asparagiformis</name>
    <dbReference type="NCBI Taxonomy" id="333367"/>
    <lineage>
        <taxon>Bacteria</taxon>
        <taxon>Bacillati</taxon>
        <taxon>Bacillota</taxon>
        <taxon>Clostridia</taxon>
        <taxon>Lachnospirales</taxon>
        <taxon>Lachnospiraceae</taxon>
        <taxon>Enterocloster</taxon>
    </lineage>
</organism>
<keyword evidence="1" id="KW-1133">Transmembrane helix</keyword>
<keyword evidence="1" id="KW-0812">Transmembrane</keyword>
<protein>
    <submittedName>
        <fullName evidence="3">C4-dicarboxylate ABC transporter</fullName>
    </submittedName>
</protein>
<sequence length="504" mass="53319">MGNLVLGLAQLTDPAVFLALFTGVLLGLTVGALPGLNDSITIAVLIPVTFGMQPSIAIALLVGIYVSSACGGSIPAILLEIPGTASAVVTAYDGYQLRKKGHGLEALSVCMTSSVFGGLFSALVLIFLSPVLASAALKFGPAEYFMLGVLGLATVVGMAGRNCWKHFLSMLFGLWLSCIGISTATGLSRFTFGSMSLMDGIPLVPRMIGLFGILSVIKIAEKVDRVSGHDVLKRQQGVSFEKKDRVAFPSRARCRQLLPVWLRGSTIGSVLGCMPGAGMTMAIFTAYDMEKKLHPDKKFGTGEWEGIAAPEAANNAVVASSMVPLLSLGIPGNSTSALFIGALTIHGLVAGPTLFTKSPDIAYLILVAFLIGNIIMLPLALLYCKYLAAQVLKINPIILSALIIALCMAGSFAYKNNIFHVGVAVFFGIVGYLFYKLDIPTAPFILASILGNMMEKNYINAMVYTGSATIFLHRPISLALVAICAVFLAWPWAGPLLKRFGGQR</sequence>
<dbReference type="Pfam" id="PF01970">
    <property type="entry name" value="TctA"/>
    <property type="match status" value="1"/>
</dbReference>
<dbReference type="RefSeq" id="WP_007713201.1">
    <property type="nucleotide sequence ID" value="NZ_QSBM01000026.1"/>
</dbReference>
<dbReference type="InterPro" id="IPR002823">
    <property type="entry name" value="DUF112_TM"/>
</dbReference>
<feature type="domain" description="DUF112" evidence="2">
    <location>
        <begin position="18"/>
        <end position="446"/>
    </location>
</feature>